<sequence length="292" mass="32476">MDSREKRAVIAQETLEIIKRGHYQNLLGETINIKEACLAAKTSSIHYSETMFKKVFAQRDNILKTKKSLNAISFTVSNETTLHAASRLVNDEGIEKVLCLNFASAKNPGGGFLNGSQAQEESLARATALYPCIAQMTQMYDTNRNLGSSLYTDDMIYSPGVPVIRDDNDELLNQPFLVSILTVPAVNAGAVRQKGKRSEIASIESTMLARTEKLLSVAAIHDYKVLVLGAWGCGVFKNNPQNVAEYFYHHLVENPNLNGFFEKVVFAVLDKSKDEYIITPFHTTFKTTRLDS</sequence>
<dbReference type="AlphaFoldDB" id="A0A8S9T4V3"/>
<dbReference type="NCBIfam" id="TIGR02452">
    <property type="entry name" value="TIGR02452 family protein"/>
    <property type="match status" value="1"/>
</dbReference>
<accession>A0A8S9T4V3</accession>
<organism evidence="2 3">
    <name type="scientific">Tolypothrix bouteillei VB521301</name>
    <dbReference type="NCBI Taxonomy" id="1479485"/>
    <lineage>
        <taxon>Bacteria</taxon>
        <taxon>Bacillati</taxon>
        <taxon>Cyanobacteriota</taxon>
        <taxon>Cyanophyceae</taxon>
        <taxon>Nostocales</taxon>
        <taxon>Tolypothrichaceae</taxon>
        <taxon>Tolypothrix</taxon>
    </lineage>
</organism>
<reference evidence="2" key="1">
    <citation type="journal article" date="2015" name="Genome Announc.">
        <title>Draft Genome Sequence of Tolypothrix boutellei Strain VB521301.</title>
        <authorList>
            <person name="Chandrababunaidu M.M."/>
            <person name="Singh D."/>
            <person name="Sen D."/>
            <person name="Bhan S."/>
            <person name="Das S."/>
            <person name="Gupta A."/>
            <person name="Adhikary S.P."/>
            <person name="Tripathy S."/>
        </authorList>
    </citation>
    <scope>NUCLEOTIDE SEQUENCE</scope>
    <source>
        <strain evidence="2">VB521301</strain>
    </source>
</reference>
<feature type="domain" description="Microbial-type PARG catalytic" evidence="1">
    <location>
        <begin position="11"/>
        <end position="166"/>
    </location>
</feature>
<proteinExistence type="predicted"/>
<dbReference type="InterPro" id="IPR012664">
    <property type="entry name" value="CHP02452"/>
</dbReference>
<gene>
    <name evidence="2" type="ORF">DA73_0400019800</name>
</gene>
<evidence type="ECO:0000313" key="2">
    <source>
        <dbReference type="EMBL" id="KAF3887480.1"/>
    </source>
</evidence>
<evidence type="ECO:0000313" key="3">
    <source>
        <dbReference type="Proteomes" id="UP000029738"/>
    </source>
</evidence>
<dbReference type="RefSeq" id="WP_167844715.1">
    <property type="nucleotide sequence ID" value="NZ_JHEG04000001.1"/>
</dbReference>
<protein>
    <submittedName>
        <fullName evidence="2">TIGR02452 family protein</fullName>
    </submittedName>
</protein>
<dbReference type="PIRSF" id="PIRSF014899">
    <property type="entry name" value="UCP014899"/>
    <property type="match status" value="1"/>
</dbReference>
<comment type="caution">
    <text evidence="2">The sequence shown here is derived from an EMBL/GenBank/DDBJ whole genome shotgun (WGS) entry which is preliminary data.</text>
</comment>
<keyword evidence="3" id="KW-1185">Reference proteome</keyword>
<dbReference type="InterPro" id="IPR019261">
    <property type="entry name" value="PARG_cat_microbial"/>
</dbReference>
<evidence type="ECO:0000259" key="1">
    <source>
        <dbReference type="Pfam" id="PF10021"/>
    </source>
</evidence>
<dbReference type="InterPro" id="IPR043472">
    <property type="entry name" value="Macro_dom-like"/>
</dbReference>
<dbReference type="Proteomes" id="UP000029738">
    <property type="component" value="Unassembled WGS sequence"/>
</dbReference>
<dbReference type="EMBL" id="JHEG04000001">
    <property type="protein sequence ID" value="KAF3887480.1"/>
    <property type="molecule type" value="Genomic_DNA"/>
</dbReference>
<dbReference type="Pfam" id="PF10021">
    <property type="entry name" value="PARG_cat_microb"/>
    <property type="match status" value="1"/>
</dbReference>
<dbReference type="PANTHER" id="PTHR35596">
    <property type="entry name" value="DUF2263 DOMAIN-CONTAINING PROTEIN"/>
    <property type="match status" value="1"/>
</dbReference>
<dbReference type="SUPFAM" id="SSF52949">
    <property type="entry name" value="Macro domain-like"/>
    <property type="match status" value="1"/>
</dbReference>
<reference evidence="2" key="2">
    <citation type="submission" date="2019-11" db="EMBL/GenBank/DDBJ databases">
        <title>Improved Assembly of Tolypothrix boutellei genome.</title>
        <authorList>
            <person name="Sarangi A.N."/>
            <person name="Mukherjee M."/>
            <person name="Ghosh S."/>
            <person name="Singh D."/>
            <person name="Das A."/>
            <person name="Kant S."/>
            <person name="Prusty A."/>
            <person name="Tripathy S."/>
        </authorList>
    </citation>
    <scope>NUCLEOTIDE SEQUENCE</scope>
    <source>
        <strain evidence="2">VB521301</strain>
    </source>
</reference>
<name>A0A8S9T4V3_9CYAN</name>
<dbReference type="PANTHER" id="PTHR35596:SF1">
    <property type="entry name" value="MICROBIAL-TYPE PARG CATALYTIC DOMAIN-CONTAINING PROTEIN"/>
    <property type="match status" value="1"/>
</dbReference>
<dbReference type="Gene3D" id="3.40.220.10">
    <property type="entry name" value="Leucine Aminopeptidase, subunit E, domain 1"/>
    <property type="match status" value="1"/>
</dbReference>